<dbReference type="Pfam" id="PF03478">
    <property type="entry name" value="Beta-prop_KIB1-4"/>
    <property type="match status" value="1"/>
</dbReference>
<dbReference type="PANTHER" id="PTHR33165">
    <property type="entry name" value="F-BOX DOMAIN CONTAINING PROTEIN-LIKE-RELATED"/>
    <property type="match status" value="1"/>
</dbReference>
<reference evidence="2" key="1">
    <citation type="submission" date="2024-10" db="EMBL/GenBank/DDBJ databases">
        <authorList>
            <person name="Ryan C."/>
        </authorList>
    </citation>
    <scope>NUCLEOTIDE SEQUENCE [LARGE SCALE GENOMIC DNA]</scope>
</reference>
<sequence length="351" mass="38577">MSARLELPDSPPVHSASSLPRISDWRDWASLGAGPAGLIAETVLRNHVADFLRFRVVCMGWRGSTAHLHARGALDRRFHPSRWGWIMLPNVFNARFRRRFLSVRTGERSRASTAAMSSAPPPRASSSLRDLNLRGAGLVVVDDDSTVVLHFEDFVLAVAKPGGESWTRLRFQDKIISALPFAGRIYCATAKSVSVVTTMAEQRPQFAVVADHGLDTNARRKSVLYLVDVDGELVLSYYSPYNAEGVIPFHYDPDDVDEKLRPGLFMASRVELDTGEMVPLAGLDGQALFVGRSCSLLVPAGVSPSIKADTVYFCGLPPRNFALHLLGGSVERFCFNKTDAAYCMSCYACRP</sequence>
<feature type="domain" description="KIB1-4 beta-propeller" evidence="1">
    <location>
        <begin position="75"/>
        <end position="314"/>
    </location>
</feature>
<proteinExistence type="predicted"/>
<dbReference type="PANTHER" id="PTHR33165:SF63">
    <property type="entry name" value="OS03G0792300 PROTEIN"/>
    <property type="match status" value="1"/>
</dbReference>
<dbReference type="AlphaFoldDB" id="A0ABC9EPV3"/>
<protein>
    <recommendedName>
        <fullName evidence="1">KIB1-4 beta-propeller domain-containing protein</fullName>
    </recommendedName>
</protein>
<gene>
    <name evidence="2" type="ORF">URODEC1_LOCUS98086</name>
</gene>
<name>A0ABC9EPV3_9POAL</name>
<dbReference type="Proteomes" id="UP001497457">
    <property type="component" value="Chromosome 5rd"/>
</dbReference>
<organism evidence="2 3">
    <name type="scientific">Urochloa decumbens</name>
    <dbReference type="NCBI Taxonomy" id="240449"/>
    <lineage>
        <taxon>Eukaryota</taxon>
        <taxon>Viridiplantae</taxon>
        <taxon>Streptophyta</taxon>
        <taxon>Embryophyta</taxon>
        <taxon>Tracheophyta</taxon>
        <taxon>Spermatophyta</taxon>
        <taxon>Magnoliopsida</taxon>
        <taxon>Liliopsida</taxon>
        <taxon>Poales</taxon>
        <taxon>Poaceae</taxon>
        <taxon>PACMAD clade</taxon>
        <taxon>Panicoideae</taxon>
        <taxon>Panicodae</taxon>
        <taxon>Paniceae</taxon>
        <taxon>Melinidinae</taxon>
        <taxon>Urochloa</taxon>
    </lineage>
</organism>
<evidence type="ECO:0000259" key="1">
    <source>
        <dbReference type="Pfam" id="PF03478"/>
    </source>
</evidence>
<accession>A0ABC9EPV3</accession>
<evidence type="ECO:0000313" key="3">
    <source>
        <dbReference type="Proteomes" id="UP001497457"/>
    </source>
</evidence>
<dbReference type="EMBL" id="OZ075115">
    <property type="protein sequence ID" value="CAL5062069.1"/>
    <property type="molecule type" value="Genomic_DNA"/>
</dbReference>
<keyword evidence="3" id="KW-1185">Reference proteome</keyword>
<evidence type="ECO:0000313" key="2">
    <source>
        <dbReference type="EMBL" id="CAL5062069.1"/>
    </source>
</evidence>
<dbReference type="InterPro" id="IPR005174">
    <property type="entry name" value="KIB1-4_b-propeller"/>
</dbReference>